<evidence type="ECO:0000313" key="1">
    <source>
        <dbReference type="EMBL" id="SIT34825.1"/>
    </source>
</evidence>
<keyword evidence="2" id="KW-1185">Reference proteome</keyword>
<reference evidence="2" key="1">
    <citation type="submission" date="2017-01" db="EMBL/GenBank/DDBJ databases">
        <authorList>
            <person name="Varghese N."/>
            <person name="Submissions S."/>
        </authorList>
    </citation>
    <scope>NUCLEOTIDE SEQUENCE [LARGE SCALE GENOMIC DNA]</scope>
    <source>
        <strain evidence="2">DSM 21054</strain>
    </source>
</reference>
<protein>
    <submittedName>
        <fullName evidence="1">Uncharacterized protein</fullName>
    </submittedName>
</protein>
<sequence>LLHYMATEAGMQIHAAQSGANKLACIGRLRKQYLQALTTTRWQPATCGGYSQETDAVAIHIEEWLNRQANLASEEIKADREELDRAEMRENGIFFSVFVRMLVVAGFTKLRKFAPVLRILSKVVSFPRAEMPSAENLVTMASKRVSATTIRKLEALLDECGLILRKIKRNGGRFPDDLHTEE</sequence>
<dbReference type="Proteomes" id="UP000186917">
    <property type="component" value="Unassembled WGS sequence"/>
</dbReference>
<proteinExistence type="predicted"/>
<dbReference type="EMBL" id="FTOR01000028">
    <property type="protein sequence ID" value="SIT34825.1"/>
    <property type="molecule type" value="Genomic_DNA"/>
</dbReference>
<dbReference type="AlphaFoldDB" id="A0A1N7RIB3"/>
<dbReference type="RefSeq" id="WP_234993503.1">
    <property type="nucleotide sequence ID" value="NZ_FTOR01000028.1"/>
</dbReference>
<organism evidence="1 2">
    <name type="scientific">Filimonas lacunae</name>
    <dbReference type="NCBI Taxonomy" id="477680"/>
    <lineage>
        <taxon>Bacteria</taxon>
        <taxon>Pseudomonadati</taxon>
        <taxon>Bacteroidota</taxon>
        <taxon>Chitinophagia</taxon>
        <taxon>Chitinophagales</taxon>
        <taxon>Chitinophagaceae</taxon>
        <taxon>Filimonas</taxon>
    </lineage>
</organism>
<name>A0A1N7RIB3_9BACT</name>
<evidence type="ECO:0000313" key="2">
    <source>
        <dbReference type="Proteomes" id="UP000186917"/>
    </source>
</evidence>
<gene>
    <name evidence="1" type="ORF">SAMN05421788_1281</name>
</gene>
<feature type="non-terminal residue" evidence="1">
    <location>
        <position position="1"/>
    </location>
</feature>
<accession>A0A1N7RIB3</accession>